<protein>
    <recommendedName>
        <fullName evidence="2">GH18 domain-containing protein</fullName>
    </recommendedName>
</protein>
<dbReference type="Gene3D" id="3.20.20.80">
    <property type="entry name" value="Glycosidases"/>
    <property type="match status" value="1"/>
</dbReference>
<dbReference type="STRING" id="559305.F2SYS1"/>
<accession>F2SYS1</accession>
<dbReference type="Proteomes" id="UP000008864">
    <property type="component" value="Unassembled WGS sequence"/>
</dbReference>
<dbReference type="Pfam" id="PF00704">
    <property type="entry name" value="Glyco_hydro_18"/>
    <property type="match status" value="1"/>
</dbReference>
<dbReference type="SUPFAM" id="SSF51445">
    <property type="entry name" value="(Trans)glycosidases"/>
    <property type="match status" value="1"/>
</dbReference>
<evidence type="ECO:0000313" key="3">
    <source>
        <dbReference type="EMBL" id="EGD91508.2"/>
    </source>
</evidence>
<dbReference type="GO" id="GO:0004568">
    <property type="term" value="F:chitinase activity"/>
    <property type="evidence" value="ECO:0007669"/>
    <property type="project" value="TreeGrafter"/>
</dbReference>
<dbReference type="VEuPathDB" id="FungiDB:TERG_07727"/>
<feature type="region of interest" description="Disordered" evidence="1">
    <location>
        <begin position="18"/>
        <end position="37"/>
    </location>
</feature>
<dbReference type="PANTHER" id="PTHR45708:SF60">
    <property type="entry name" value="III CHITINASE, PUTATIVE (AFU_ORTHOLOGUE AFUA_5G03850)-RELATED"/>
    <property type="match status" value="1"/>
</dbReference>
<dbReference type="GO" id="GO:0005975">
    <property type="term" value="P:carbohydrate metabolic process"/>
    <property type="evidence" value="ECO:0007669"/>
    <property type="project" value="InterPro"/>
</dbReference>
<dbReference type="GO" id="GO:0005576">
    <property type="term" value="C:extracellular region"/>
    <property type="evidence" value="ECO:0007669"/>
    <property type="project" value="TreeGrafter"/>
</dbReference>
<dbReference type="OrthoDB" id="3012298at2759"/>
<evidence type="ECO:0000313" key="4">
    <source>
        <dbReference type="Proteomes" id="UP000008864"/>
    </source>
</evidence>
<dbReference type="GeneID" id="10371699"/>
<evidence type="ECO:0000256" key="1">
    <source>
        <dbReference type="SAM" id="MobiDB-lite"/>
    </source>
</evidence>
<proteinExistence type="predicted"/>
<dbReference type="eggNOG" id="ENOG502RK0Z">
    <property type="taxonomic scope" value="Eukaryota"/>
</dbReference>
<name>F2SYS1_TRIRC</name>
<dbReference type="HOGENOM" id="CLU_060983_2_0_1"/>
<dbReference type="OMA" id="AEDPRMY"/>
<feature type="domain" description="GH18" evidence="2">
    <location>
        <begin position="61"/>
        <end position="338"/>
    </location>
</feature>
<evidence type="ECO:0000259" key="2">
    <source>
        <dbReference type="PROSITE" id="PS51910"/>
    </source>
</evidence>
<dbReference type="PANTHER" id="PTHR45708">
    <property type="entry name" value="ENDOCHITINASE"/>
    <property type="match status" value="1"/>
</dbReference>
<dbReference type="PROSITE" id="PS51910">
    <property type="entry name" value="GH18_2"/>
    <property type="match status" value="1"/>
</dbReference>
<dbReference type="InterPro" id="IPR050542">
    <property type="entry name" value="Glycosyl_Hydrlase18_Chitinase"/>
</dbReference>
<dbReference type="InterPro" id="IPR017853">
    <property type="entry name" value="GH"/>
</dbReference>
<dbReference type="RefSeq" id="XP_003232110.2">
    <property type="nucleotide sequence ID" value="XM_003232062.2"/>
</dbReference>
<organism evidence="3 4">
    <name type="scientific">Trichophyton rubrum (strain ATCC MYA-4607 / CBS 118892)</name>
    <name type="common">Athlete's foot fungus</name>
    <dbReference type="NCBI Taxonomy" id="559305"/>
    <lineage>
        <taxon>Eukaryota</taxon>
        <taxon>Fungi</taxon>
        <taxon>Dikarya</taxon>
        <taxon>Ascomycota</taxon>
        <taxon>Pezizomycotina</taxon>
        <taxon>Eurotiomycetes</taxon>
        <taxon>Eurotiomycetidae</taxon>
        <taxon>Onygenales</taxon>
        <taxon>Arthrodermataceae</taxon>
        <taxon>Trichophyton</taxon>
    </lineage>
</organism>
<reference evidence="4" key="1">
    <citation type="journal article" date="2012" name="MBio">
        <title>Comparative genome analysis of Trichophyton rubrum and related dermatophytes reveals candidate genes involved in infection.</title>
        <authorList>
            <person name="Martinez D.A."/>
            <person name="Oliver B.G."/>
            <person name="Graeser Y."/>
            <person name="Goldberg J.M."/>
            <person name="Li W."/>
            <person name="Martinez-Rossi N.M."/>
            <person name="Monod M."/>
            <person name="Shelest E."/>
            <person name="Barton R.C."/>
            <person name="Birch E."/>
            <person name="Brakhage A.A."/>
            <person name="Chen Z."/>
            <person name="Gurr S.J."/>
            <person name="Heiman D."/>
            <person name="Heitman J."/>
            <person name="Kosti I."/>
            <person name="Rossi A."/>
            <person name="Saif S."/>
            <person name="Samalova M."/>
            <person name="Saunders C.W."/>
            <person name="Shea T."/>
            <person name="Summerbell R.C."/>
            <person name="Xu J."/>
            <person name="Young S."/>
            <person name="Zeng Q."/>
            <person name="Birren B.W."/>
            <person name="Cuomo C.A."/>
            <person name="White T.C."/>
        </authorList>
    </citation>
    <scope>NUCLEOTIDE SEQUENCE [LARGE SCALE GENOMIC DNA]</scope>
    <source>
        <strain evidence="4">ATCC MYA-4607 / CBS 118892</strain>
    </source>
</reference>
<dbReference type="InterPro" id="IPR001223">
    <property type="entry name" value="Glyco_hydro18_cat"/>
</dbReference>
<keyword evidence="4" id="KW-1185">Reference proteome</keyword>
<gene>
    <name evidence="3" type="ORF">TERG_07727</name>
</gene>
<sequence length="360" mass="39778">MDMTAGLVNATPPLLAASFDGPKTAATDRTQQADHPISDKRHREELALYPDAADSTSPGTTRVISYVQTYFPDNGSYVSLLPLYTSSSGITHIILAAFHINEDAESITLNDDSPDHTRYGPLWEEVRVLQGAGIKVMGMLGGAARGSFRRLDGDSFIEYYAPLRELIRMRQLDGLDLDVEEEMSLEGIIRLIDALKSDFGNSFIITLAPVASAMVRGLQHLSGFNYFHLEEQRGSKISWYNTQFYNGWGGIQDVTAYETIMSNGWPSEKIVAGVLTNPRNGTQGYVPVELLNLVFATLCQRHPSFGGVSGWEYFNALPGGEEKPWQWAAIMSFIFGMKYLYDTAVVGAFLMAVNNGPHRN</sequence>
<dbReference type="InParanoid" id="F2SYS1"/>
<dbReference type="AlphaFoldDB" id="F2SYS1"/>
<dbReference type="EMBL" id="GG700657">
    <property type="protein sequence ID" value="EGD91508.2"/>
    <property type="molecule type" value="Genomic_DNA"/>
</dbReference>